<organism evidence="4">
    <name type="scientific">Taenia asiatica</name>
    <name type="common">Asian tapeworm</name>
    <dbReference type="NCBI Taxonomy" id="60517"/>
    <lineage>
        <taxon>Eukaryota</taxon>
        <taxon>Metazoa</taxon>
        <taxon>Spiralia</taxon>
        <taxon>Lophotrochozoa</taxon>
        <taxon>Platyhelminthes</taxon>
        <taxon>Cestoda</taxon>
        <taxon>Eucestoda</taxon>
        <taxon>Cyclophyllidea</taxon>
        <taxon>Taeniidae</taxon>
        <taxon>Taenia</taxon>
    </lineage>
</organism>
<evidence type="ECO:0000313" key="3">
    <source>
        <dbReference type="Proteomes" id="UP000282613"/>
    </source>
</evidence>
<feature type="region of interest" description="Disordered" evidence="1">
    <location>
        <begin position="1"/>
        <end position="39"/>
    </location>
</feature>
<dbReference type="STRING" id="60517.A0A0R3W2Z2"/>
<evidence type="ECO:0000256" key="1">
    <source>
        <dbReference type="SAM" id="MobiDB-lite"/>
    </source>
</evidence>
<dbReference type="OrthoDB" id="6275438at2759"/>
<evidence type="ECO:0000313" key="4">
    <source>
        <dbReference type="WBParaSite" id="TASK_0000423901-mRNA-1"/>
    </source>
</evidence>
<reference evidence="4" key="1">
    <citation type="submission" date="2017-02" db="UniProtKB">
        <authorList>
            <consortium name="WormBaseParasite"/>
        </authorList>
    </citation>
    <scope>IDENTIFICATION</scope>
</reference>
<evidence type="ECO:0000313" key="2">
    <source>
        <dbReference type="EMBL" id="VDK33104.1"/>
    </source>
</evidence>
<dbReference type="AlphaFoldDB" id="A0A0R3W2Z2"/>
<feature type="compositionally biased region" description="Polar residues" evidence="1">
    <location>
        <begin position="192"/>
        <end position="210"/>
    </location>
</feature>
<gene>
    <name evidence="2" type="ORF">TASK_LOCUS4240</name>
</gene>
<proteinExistence type="predicted"/>
<accession>A0A0R3W2Z2</accession>
<sequence>MNVWFPFGHGNNNKPDDSNMQRSTEESSTNGAYSAAPRTSQVWGLAAKETYSEQSSPAIATNTTVPLMSAAAAAMAQSFFTGEPIGTTNKPLNSLLTAAAASNRHQGTCVRADGFAPSRRSPASSVASEQSAPSPHRTFFSPAEGYQQGYAHSTISRIENPNLPPSLPLSQPPPPPLPPHPLHPPPNYAVGSGTSSTVDSNPGVSALGNASGNMEQIWPWMTVVGK</sequence>
<feature type="compositionally biased region" description="Pro residues" evidence="1">
    <location>
        <begin position="162"/>
        <end position="187"/>
    </location>
</feature>
<feature type="region of interest" description="Disordered" evidence="1">
    <location>
        <begin position="114"/>
        <end position="142"/>
    </location>
</feature>
<name>A0A0R3W2Z2_TAEAS</name>
<dbReference type="EMBL" id="UYRS01018336">
    <property type="protein sequence ID" value="VDK33104.1"/>
    <property type="molecule type" value="Genomic_DNA"/>
</dbReference>
<feature type="compositionally biased region" description="Polar residues" evidence="1">
    <location>
        <begin position="26"/>
        <end position="39"/>
    </location>
</feature>
<dbReference type="WBParaSite" id="TASK_0000423901-mRNA-1">
    <property type="protein sequence ID" value="TASK_0000423901-mRNA-1"/>
    <property type="gene ID" value="TASK_0000423901"/>
</dbReference>
<feature type="compositionally biased region" description="Basic and acidic residues" evidence="1">
    <location>
        <begin position="14"/>
        <end position="25"/>
    </location>
</feature>
<reference evidence="2 3" key="2">
    <citation type="submission" date="2018-11" db="EMBL/GenBank/DDBJ databases">
        <authorList>
            <consortium name="Pathogen Informatics"/>
        </authorList>
    </citation>
    <scope>NUCLEOTIDE SEQUENCE [LARGE SCALE GENOMIC DNA]</scope>
</reference>
<keyword evidence="3" id="KW-1185">Reference proteome</keyword>
<feature type="compositionally biased region" description="Low complexity" evidence="1">
    <location>
        <begin position="116"/>
        <end position="128"/>
    </location>
</feature>
<protein>
    <submittedName>
        <fullName evidence="4">Homeobox_KN domain-containing protein</fullName>
    </submittedName>
</protein>
<dbReference type="Proteomes" id="UP000282613">
    <property type="component" value="Unassembled WGS sequence"/>
</dbReference>
<feature type="region of interest" description="Disordered" evidence="1">
    <location>
        <begin position="157"/>
        <end position="210"/>
    </location>
</feature>